<protein>
    <submittedName>
        <fullName evidence="2">Uncharacterized protein</fullName>
    </submittedName>
</protein>
<feature type="transmembrane region" description="Helical" evidence="1">
    <location>
        <begin position="37"/>
        <end position="53"/>
    </location>
</feature>
<accession>A0A7S0ZIS4</accession>
<dbReference type="EMBL" id="HBFP01010459">
    <property type="protein sequence ID" value="CAD8823117.1"/>
    <property type="molecule type" value="Transcribed_RNA"/>
</dbReference>
<feature type="transmembrane region" description="Helical" evidence="1">
    <location>
        <begin position="300"/>
        <end position="320"/>
    </location>
</feature>
<feature type="transmembrane region" description="Helical" evidence="1">
    <location>
        <begin position="178"/>
        <end position="196"/>
    </location>
</feature>
<reference evidence="2" key="1">
    <citation type="submission" date="2021-01" db="EMBL/GenBank/DDBJ databases">
        <authorList>
            <person name="Corre E."/>
            <person name="Pelletier E."/>
            <person name="Niang G."/>
            <person name="Scheremetjew M."/>
            <person name="Finn R."/>
            <person name="Kale V."/>
            <person name="Holt S."/>
            <person name="Cochrane G."/>
            <person name="Meng A."/>
            <person name="Brown T."/>
            <person name="Cohen L."/>
        </authorList>
    </citation>
    <scope>NUCLEOTIDE SEQUENCE</scope>
    <source>
        <strain evidence="2">CCMP3278</strain>
    </source>
</reference>
<gene>
    <name evidence="2" type="ORF">TOLI1172_LOCUS7513</name>
</gene>
<evidence type="ECO:0000313" key="2">
    <source>
        <dbReference type="EMBL" id="CAD8823117.1"/>
    </source>
</evidence>
<feature type="transmembrane region" description="Helical" evidence="1">
    <location>
        <begin position="115"/>
        <end position="137"/>
    </location>
</feature>
<feature type="transmembrane region" description="Helical" evidence="1">
    <location>
        <begin position="266"/>
        <end position="288"/>
    </location>
</feature>
<feature type="transmembrane region" description="Helical" evidence="1">
    <location>
        <begin position="370"/>
        <end position="400"/>
    </location>
</feature>
<keyword evidence="1" id="KW-0812">Transmembrane</keyword>
<feature type="transmembrane region" description="Helical" evidence="1">
    <location>
        <begin position="85"/>
        <end position="108"/>
    </location>
</feature>
<feature type="transmembrane region" description="Helical" evidence="1">
    <location>
        <begin position="232"/>
        <end position="254"/>
    </location>
</feature>
<proteinExistence type="predicted"/>
<organism evidence="2">
    <name type="scientific">Timspurckia oligopyrenoides</name>
    <dbReference type="NCBI Taxonomy" id="708627"/>
    <lineage>
        <taxon>Eukaryota</taxon>
        <taxon>Rhodophyta</taxon>
        <taxon>Bangiophyceae</taxon>
        <taxon>Porphyridiales</taxon>
        <taxon>Porphyridiaceae</taxon>
        <taxon>Timspurckia</taxon>
    </lineage>
</organism>
<sequence length="411" mass="44222">MEGSLMFDEFAGGSISYLCSLPHLIVLSLLYPHPEHILPLVFLLSAVFTFTFGNITKQPLILCPSPAPSIYIITVLASSSNTSQLAISITSVSTGLVLTLIPAVFPFVIHQIRRVFVSCIRHSAALGLAFLLAFRAFRLLAADASTHSLGVIQPLVIVYLFCMVLSSVMYANHFQGKFVVPTLLSIIFSLIVGLLLHSQKQNVVPIFPERAYHIIPEFSQVLEFLHNNALQLVGPVLLCTSFFLMEALCAVEVLANSPSDATIPSLIILGLSSVVTGIFGLGMPAILLESSTAKAANAKTPVAANVASAWFVLSAAILWISKMMGILQVSQLTLSLPRAASAPALTVAALLHLRCLGEPKWVKPQRSIPALICMMVAPLSNSLADGVLLAFLIYLALYLITLPYPEVFDSV</sequence>
<name>A0A7S0ZIS4_9RHOD</name>
<keyword evidence="1" id="KW-0472">Membrane</keyword>
<feature type="transmembrane region" description="Helical" evidence="1">
    <location>
        <begin position="149"/>
        <end position="171"/>
    </location>
</feature>
<keyword evidence="1" id="KW-1133">Transmembrane helix</keyword>
<dbReference type="AlphaFoldDB" id="A0A7S0ZIS4"/>
<feature type="transmembrane region" description="Helical" evidence="1">
    <location>
        <begin position="12"/>
        <end position="31"/>
    </location>
</feature>
<evidence type="ECO:0000256" key="1">
    <source>
        <dbReference type="SAM" id="Phobius"/>
    </source>
</evidence>